<dbReference type="EMBL" id="LN902842">
    <property type="protein sequence ID" value="CDS42859.2"/>
    <property type="molecule type" value="Genomic_DNA"/>
</dbReference>
<evidence type="ECO:0000313" key="3">
    <source>
        <dbReference type="Proteomes" id="UP000017246"/>
    </source>
</evidence>
<feature type="region of interest" description="Disordered" evidence="1">
    <location>
        <begin position="1"/>
        <end position="31"/>
    </location>
</feature>
<feature type="compositionally biased region" description="Polar residues" evidence="1">
    <location>
        <begin position="1"/>
        <end position="11"/>
    </location>
</feature>
<proteinExistence type="predicted"/>
<dbReference type="AlphaFoldDB" id="A0A068YKS8"/>
<protein>
    <submittedName>
        <fullName evidence="2">Uncharacterized protein</fullName>
    </submittedName>
</protein>
<gene>
    <name evidence="2" type="ORF">EmuJ_001057900</name>
</gene>
<dbReference type="Proteomes" id="UP000017246">
    <property type="component" value="Unassembled WGS sequence"/>
</dbReference>
<name>A0A068YKS8_ECHMU</name>
<reference evidence="2" key="2">
    <citation type="submission" date="2015-11" db="EMBL/GenBank/DDBJ databases">
        <authorList>
            <person name="Zhang Y."/>
            <person name="Guo Z."/>
        </authorList>
    </citation>
    <scope>NUCLEOTIDE SEQUENCE</scope>
</reference>
<organism evidence="2 3">
    <name type="scientific">Echinococcus multilocularis</name>
    <name type="common">Fox tapeworm</name>
    <dbReference type="NCBI Taxonomy" id="6211"/>
    <lineage>
        <taxon>Eukaryota</taxon>
        <taxon>Metazoa</taxon>
        <taxon>Spiralia</taxon>
        <taxon>Lophotrochozoa</taxon>
        <taxon>Platyhelminthes</taxon>
        <taxon>Cestoda</taxon>
        <taxon>Eucestoda</taxon>
        <taxon>Cyclophyllidea</taxon>
        <taxon>Taeniidae</taxon>
        <taxon>Echinococcus</taxon>
    </lineage>
</organism>
<keyword evidence="3" id="KW-1185">Reference proteome</keyword>
<reference evidence="2" key="1">
    <citation type="journal article" date="2013" name="Nature">
        <title>The genomes of four tapeworm species reveal adaptations to parasitism.</title>
        <authorList>
            <person name="Tsai I.J."/>
            <person name="Zarowiecki M."/>
            <person name="Holroyd N."/>
            <person name="Garciarrubio A."/>
            <person name="Sanchez-Flores A."/>
            <person name="Brooks K.L."/>
            <person name="Tracey A."/>
            <person name="Bobes R.J."/>
            <person name="Fragoso G."/>
            <person name="Sciutto E."/>
            <person name="Aslett M."/>
            <person name="Beasley H."/>
            <person name="Bennett H.M."/>
            <person name="Cai J."/>
            <person name="Camicia F."/>
            <person name="Clark R."/>
            <person name="Cucher M."/>
            <person name="De Silva N."/>
            <person name="Day T.A."/>
            <person name="Deplazes P."/>
            <person name="Estrada K."/>
            <person name="Fernandez C."/>
            <person name="Holland P.W."/>
            <person name="Hou J."/>
            <person name="Hu S."/>
            <person name="Huckvale T."/>
            <person name="Hung S.S."/>
            <person name="Kamenetzky L."/>
            <person name="Keane J.A."/>
            <person name="Kiss F."/>
            <person name="Koziol U."/>
            <person name="Lambert O."/>
            <person name="Liu K."/>
            <person name="Luo X."/>
            <person name="Luo Y."/>
            <person name="Macchiaroli N."/>
            <person name="Nichol S."/>
            <person name="Paps J."/>
            <person name="Parkinson J."/>
            <person name="Pouchkina-Stantcheva N."/>
            <person name="Riddiford N."/>
            <person name="Rosenzvit M."/>
            <person name="Salinas G."/>
            <person name="Wasmuth J.D."/>
            <person name="Zamanian M."/>
            <person name="Zheng Y."/>
            <person name="Cai X."/>
            <person name="Soberon X."/>
            <person name="Olson P.D."/>
            <person name="Laclette J.P."/>
            <person name="Brehm K."/>
            <person name="Berriman M."/>
            <person name="Garciarrubio A."/>
            <person name="Bobes R.J."/>
            <person name="Fragoso G."/>
            <person name="Sanchez-Flores A."/>
            <person name="Estrada K."/>
            <person name="Cevallos M.A."/>
            <person name="Morett E."/>
            <person name="Gonzalez V."/>
            <person name="Portillo T."/>
            <person name="Ochoa-Leyva A."/>
            <person name="Jose M.V."/>
            <person name="Sciutto E."/>
            <person name="Landa A."/>
            <person name="Jimenez L."/>
            <person name="Valdes V."/>
            <person name="Carrero J.C."/>
            <person name="Larralde C."/>
            <person name="Morales-Montor J."/>
            <person name="Limon-Lason J."/>
            <person name="Soberon X."/>
            <person name="Laclette J.P."/>
        </authorList>
    </citation>
    <scope>NUCLEOTIDE SEQUENCE [LARGE SCALE GENOMIC DNA]</scope>
</reference>
<evidence type="ECO:0000313" key="2">
    <source>
        <dbReference type="EMBL" id="CDS42859.2"/>
    </source>
</evidence>
<sequence>MVKRPNVTQRSRGAGGRSPRKLCKIRQSSKK</sequence>
<feature type="compositionally biased region" description="Basic residues" evidence="1">
    <location>
        <begin position="18"/>
        <end position="31"/>
    </location>
</feature>
<evidence type="ECO:0000256" key="1">
    <source>
        <dbReference type="SAM" id="MobiDB-lite"/>
    </source>
</evidence>
<accession>A0A068YKS8</accession>